<feature type="transmembrane region" description="Helical" evidence="3">
    <location>
        <begin position="84"/>
        <end position="108"/>
    </location>
</feature>
<accession>A0A1Q8HZJ2</accession>
<evidence type="ECO:0008006" key="6">
    <source>
        <dbReference type="Google" id="ProtNLM"/>
    </source>
</evidence>
<keyword evidence="3" id="KW-1133">Transmembrane helix</keyword>
<proteinExistence type="predicted"/>
<evidence type="ECO:0000256" key="1">
    <source>
        <dbReference type="ARBA" id="ARBA00022729"/>
    </source>
</evidence>
<evidence type="ECO:0000256" key="3">
    <source>
        <dbReference type="SAM" id="Phobius"/>
    </source>
</evidence>
<feature type="region of interest" description="Disordered" evidence="2">
    <location>
        <begin position="1"/>
        <end position="25"/>
    </location>
</feature>
<feature type="transmembrane region" description="Helical" evidence="3">
    <location>
        <begin position="58"/>
        <end position="77"/>
    </location>
</feature>
<evidence type="ECO:0000313" key="5">
    <source>
        <dbReference type="Proteomes" id="UP000185736"/>
    </source>
</evidence>
<reference evidence="4 5" key="1">
    <citation type="submission" date="2016-12" db="EMBL/GenBank/DDBJ databases">
        <title>Genomic comparison of strains in the 'Actinomyces naeslundii' group.</title>
        <authorList>
            <person name="Mughal S.R."/>
            <person name="Do T."/>
            <person name="Gilbert S.C."/>
            <person name="Witherden E.A."/>
            <person name="Didelot X."/>
            <person name="Beighton D."/>
        </authorList>
    </citation>
    <scope>NUCLEOTIDE SEQUENCE [LARGE SCALE GENOMIC DNA]</scope>
    <source>
        <strain evidence="4 5">S64C</strain>
    </source>
</reference>
<feature type="compositionally biased region" description="Low complexity" evidence="2">
    <location>
        <begin position="123"/>
        <end position="144"/>
    </location>
</feature>
<organism evidence="4 5">
    <name type="scientific">Actinomyces oris</name>
    <dbReference type="NCBI Taxonomy" id="544580"/>
    <lineage>
        <taxon>Bacteria</taxon>
        <taxon>Bacillati</taxon>
        <taxon>Actinomycetota</taxon>
        <taxon>Actinomycetes</taxon>
        <taxon>Actinomycetales</taxon>
        <taxon>Actinomycetaceae</taxon>
        <taxon>Actinomyces</taxon>
    </lineage>
</organism>
<comment type="caution">
    <text evidence="4">The sequence shown here is derived from an EMBL/GenBank/DDBJ whole genome shotgun (WGS) entry which is preliminary data.</text>
</comment>
<feature type="region of interest" description="Disordered" evidence="2">
    <location>
        <begin position="123"/>
        <end position="154"/>
    </location>
</feature>
<keyword evidence="1" id="KW-0732">Signal</keyword>
<feature type="transmembrane region" description="Helical" evidence="3">
    <location>
        <begin position="33"/>
        <end position="52"/>
    </location>
</feature>
<dbReference type="EMBL" id="MSGO01000038">
    <property type="protein sequence ID" value="OLL14275.1"/>
    <property type="molecule type" value="Genomic_DNA"/>
</dbReference>
<protein>
    <recommendedName>
        <fullName evidence="6">DUF4352 domain-containing protein</fullName>
    </recommendedName>
</protein>
<evidence type="ECO:0000313" key="4">
    <source>
        <dbReference type="EMBL" id="OLL14275.1"/>
    </source>
</evidence>
<dbReference type="InterPro" id="IPR029050">
    <property type="entry name" value="Immunoprotect_excell_Ig-like"/>
</dbReference>
<dbReference type="Gene3D" id="2.60.40.1240">
    <property type="match status" value="1"/>
</dbReference>
<keyword evidence="3" id="KW-0812">Transmembrane</keyword>
<keyword evidence="3" id="KW-0472">Membrane</keyword>
<dbReference type="RefSeq" id="WP_075249745.1">
    <property type="nucleotide sequence ID" value="NZ_MSGO01000038.1"/>
</dbReference>
<evidence type="ECO:0000256" key="2">
    <source>
        <dbReference type="SAM" id="MobiDB-lite"/>
    </source>
</evidence>
<gene>
    <name evidence="4" type="ORF">BKH32_09190</name>
</gene>
<dbReference type="AlphaFoldDB" id="A0A1Q8HZJ2"/>
<dbReference type="Proteomes" id="UP000185736">
    <property type="component" value="Unassembled WGS sequence"/>
</dbReference>
<name>A0A1Q8HZJ2_9ACTO</name>
<sequence length="288" mass="29485">MSYPPQSISPQQYPTQGQVPAPMQQAPAPVKKGRNTVGIVALVMAIIGFIFACLPGALIVGWILLPISFIVGLVGLFRKGEAVWPAVTAVIVSVVGTIVGVFVFLVVVGNAVDEAISSTSAVSAAPAPDGASSNSGGSGAADSAQGKTRENPYPLRTEISSKDWKVVINSVTFKADDKVAAANQFNEPPAEGKEYVLINYTATYIGNDPAGETPAFVLVDFVTADGVTIDGADSIAVAPDSIDSLTVLYKGASVSGNVVRAVPSANAQDGVLAVTPGLLADKVFVAVK</sequence>